<proteinExistence type="predicted"/>
<reference evidence="2 3" key="1">
    <citation type="journal article" date="2012" name="Genome Biol.">
        <title>Genome and low-iron response of an oceanic diatom adapted to chronic iron limitation.</title>
        <authorList>
            <person name="Lommer M."/>
            <person name="Specht M."/>
            <person name="Roy A.S."/>
            <person name="Kraemer L."/>
            <person name="Andreson R."/>
            <person name="Gutowska M.A."/>
            <person name="Wolf J."/>
            <person name="Bergner S.V."/>
            <person name="Schilhabel M.B."/>
            <person name="Klostermeier U.C."/>
            <person name="Beiko R.G."/>
            <person name="Rosenstiel P."/>
            <person name="Hippler M."/>
            <person name="Laroche J."/>
        </authorList>
    </citation>
    <scope>NUCLEOTIDE SEQUENCE [LARGE SCALE GENOMIC DNA]</scope>
    <source>
        <strain evidence="2 3">CCMP1005</strain>
    </source>
</reference>
<name>K0RZ44_THAOC</name>
<dbReference type="EMBL" id="AGNL01023674">
    <property type="protein sequence ID" value="EJK59083.1"/>
    <property type="molecule type" value="Genomic_DNA"/>
</dbReference>
<evidence type="ECO:0000256" key="1">
    <source>
        <dbReference type="SAM" id="Coils"/>
    </source>
</evidence>
<dbReference type="Proteomes" id="UP000266841">
    <property type="component" value="Unassembled WGS sequence"/>
</dbReference>
<organism evidence="2 3">
    <name type="scientific">Thalassiosira oceanica</name>
    <name type="common">Marine diatom</name>
    <dbReference type="NCBI Taxonomy" id="159749"/>
    <lineage>
        <taxon>Eukaryota</taxon>
        <taxon>Sar</taxon>
        <taxon>Stramenopiles</taxon>
        <taxon>Ochrophyta</taxon>
        <taxon>Bacillariophyta</taxon>
        <taxon>Coscinodiscophyceae</taxon>
        <taxon>Thalassiosirophycidae</taxon>
        <taxon>Thalassiosirales</taxon>
        <taxon>Thalassiosiraceae</taxon>
        <taxon>Thalassiosira</taxon>
    </lineage>
</organism>
<keyword evidence="3" id="KW-1185">Reference proteome</keyword>
<evidence type="ECO:0000313" key="3">
    <source>
        <dbReference type="Proteomes" id="UP000266841"/>
    </source>
</evidence>
<gene>
    <name evidence="2" type="ORF">THAOC_20739</name>
</gene>
<feature type="non-terminal residue" evidence="2">
    <location>
        <position position="101"/>
    </location>
</feature>
<comment type="caution">
    <text evidence="2">The sequence shown here is derived from an EMBL/GenBank/DDBJ whole genome shotgun (WGS) entry which is preliminary data.</text>
</comment>
<dbReference type="AlphaFoldDB" id="K0RZ44"/>
<protein>
    <submittedName>
        <fullName evidence="2">Uncharacterized protein</fullName>
    </submittedName>
</protein>
<accession>K0RZ44</accession>
<sequence length="101" mass="11232">MADVVVSLYQHHGIDIDTDEHSDLRILVKGVVDRSVLSWMGALRKTKAGLEAAEERVVELSKELEAAKARVDDVAKREEEAMARVARSEEEAMARVAQSEE</sequence>
<feature type="coiled-coil region" evidence="1">
    <location>
        <begin position="43"/>
        <end position="91"/>
    </location>
</feature>
<keyword evidence="1" id="KW-0175">Coiled coil</keyword>
<evidence type="ECO:0000313" key="2">
    <source>
        <dbReference type="EMBL" id="EJK59083.1"/>
    </source>
</evidence>